<evidence type="ECO:0000256" key="10">
    <source>
        <dbReference type="ARBA" id="ARBA00023163"/>
    </source>
</evidence>
<dbReference type="InterPro" id="IPR013087">
    <property type="entry name" value="Znf_C2H2_type"/>
</dbReference>
<reference evidence="15" key="2">
    <citation type="submission" date="2025-09" db="UniProtKB">
        <authorList>
            <consortium name="Ensembl"/>
        </authorList>
    </citation>
    <scope>IDENTIFICATION</scope>
</reference>
<keyword evidence="4" id="KW-0479">Metal-binding</keyword>
<evidence type="ECO:0000256" key="13">
    <source>
        <dbReference type="SAM" id="MobiDB-lite"/>
    </source>
</evidence>
<keyword evidence="7" id="KW-0862">Zinc</keyword>
<protein>
    <recommendedName>
        <fullName evidence="14">C2H2-type domain-containing protein</fullName>
    </recommendedName>
</protein>
<evidence type="ECO:0000256" key="4">
    <source>
        <dbReference type="ARBA" id="ARBA00022723"/>
    </source>
</evidence>
<evidence type="ECO:0000256" key="1">
    <source>
        <dbReference type="ARBA" id="ARBA00003767"/>
    </source>
</evidence>
<dbReference type="FunFam" id="3.30.160.60:FF:000690">
    <property type="entry name" value="Zinc finger protein 354C"/>
    <property type="match status" value="1"/>
</dbReference>
<keyword evidence="16" id="KW-1185">Reference proteome</keyword>
<evidence type="ECO:0000256" key="8">
    <source>
        <dbReference type="ARBA" id="ARBA00023015"/>
    </source>
</evidence>
<evidence type="ECO:0000313" key="16">
    <source>
        <dbReference type="Proteomes" id="UP000694568"/>
    </source>
</evidence>
<dbReference type="GO" id="GO:0003677">
    <property type="term" value="F:DNA binding"/>
    <property type="evidence" value="ECO:0007669"/>
    <property type="project" value="UniProtKB-KW"/>
</dbReference>
<accession>A0A8D0AMD4</accession>
<keyword evidence="8" id="KW-0805">Transcription regulation</keyword>
<dbReference type="Gene3D" id="3.30.160.60">
    <property type="entry name" value="Classic Zinc Finger"/>
    <property type="match status" value="3"/>
</dbReference>
<evidence type="ECO:0000256" key="5">
    <source>
        <dbReference type="ARBA" id="ARBA00022737"/>
    </source>
</evidence>
<keyword evidence="11" id="KW-0539">Nucleus</keyword>
<evidence type="ECO:0000256" key="9">
    <source>
        <dbReference type="ARBA" id="ARBA00023125"/>
    </source>
</evidence>
<evidence type="ECO:0000256" key="6">
    <source>
        <dbReference type="ARBA" id="ARBA00022771"/>
    </source>
</evidence>
<keyword evidence="6 12" id="KW-0863">Zinc-finger</keyword>
<dbReference type="GeneTree" id="ENSGT01150000286953"/>
<dbReference type="SUPFAM" id="SSF57667">
    <property type="entry name" value="beta-beta-alpha zinc fingers"/>
    <property type="match status" value="2"/>
</dbReference>
<keyword evidence="9" id="KW-0238">DNA-binding</keyword>
<dbReference type="GO" id="GO:0008270">
    <property type="term" value="F:zinc ion binding"/>
    <property type="evidence" value="ECO:0007669"/>
    <property type="project" value="UniProtKB-KW"/>
</dbReference>
<feature type="region of interest" description="Disordered" evidence="13">
    <location>
        <begin position="1"/>
        <end position="32"/>
    </location>
</feature>
<feature type="compositionally biased region" description="Basic and acidic residues" evidence="13">
    <location>
        <begin position="1"/>
        <end position="14"/>
    </location>
</feature>
<feature type="domain" description="C2H2-type" evidence="14">
    <location>
        <begin position="103"/>
        <end position="130"/>
    </location>
</feature>
<evidence type="ECO:0000256" key="12">
    <source>
        <dbReference type="PROSITE-ProRule" id="PRU00042"/>
    </source>
</evidence>
<dbReference type="GO" id="GO:0005634">
    <property type="term" value="C:nucleus"/>
    <property type="evidence" value="ECO:0007669"/>
    <property type="project" value="UniProtKB-SubCell"/>
</dbReference>
<evidence type="ECO:0000313" key="15">
    <source>
        <dbReference type="Ensembl" id="ENSSLUP00000057007.1"/>
    </source>
</evidence>
<reference evidence="15" key="1">
    <citation type="submission" date="2025-08" db="UniProtKB">
        <authorList>
            <consortium name="Ensembl"/>
        </authorList>
    </citation>
    <scope>IDENTIFICATION</scope>
</reference>
<dbReference type="SMART" id="SM00355">
    <property type="entry name" value="ZnF_C2H2"/>
    <property type="match status" value="3"/>
</dbReference>
<keyword evidence="5" id="KW-0677">Repeat</keyword>
<dbReference type="InterPro" id="IPR036236">
    <property type="entry name" value="Znf_C2H2_sf"/>
</dbReference>
<feature type="domain" description="C2H2-type" evidence="14">
    <location>
        <begin position="159"/>
        <end position="186"/>
    </location>
</feature>
<dbReference type="Proteomes" id="UP000694568">
    <property type="component" value="Unplaced"/>
</dbReference>
<comment type="subcellular location">
    <subcellularLocation>
        <location evidence="2">Nucleus</location>
    </subcellularLocation>
</comment>
<dbReference type="PANTHER" id="PTHR24394">
    <property type="entry name" value="ZINC FINGER PROTEIN"/>
    <property type="match status" value="1"/>
</dbReference>
<comment type="similarity">
    <text evidence="3">Belongs to the krueppel C2H2-type zinc-finger protein family.</text>
</comment>
<comment type="function">
    <text evidence="1">May be involved in transcriptional regulation.</text>
</comment>
<evidence type="ECO:0000256" key="11">
    <source>
        <dbReference type="ARBA" id="ARBA00023242"/>
    </source>
</evidence>
<dbReference type="Ensembl" id="ENSSLUT00000058668.1">
    <property type="protein sequence ID" value="ENSSLUP00000057007.1"/>
    <property type="gene ID" value="ENSSLUG00000024593.1"/>
</dbReference>
<dbReference type="PANTHER" id="PTHR24394:SF44">
    <property type="entry name" value="ZINC FINGER PROTEIN 271-LIKE"/>
    <property type="match status" value="1"/>
</dbReference>
<dbReference type="FunFam" id="3.30.160.60:FF:001506">
    <property type="entry name" value="Zinc finger protein"/>
    <property type="match status" value="1"/>
</dbReference>
<feature type="domain" description="C2H2-type" evidence="14">
    <location>
        <begin position="131"/>
        <end position="158"/>
    </location>
</feature>
<organism evidence="15 16">
    <name type="scientific">Sander lucioperca</name>
    <name type="common">Pike-perch</name>
    <name type="synonym">Perca lucioperca</name>
    <dbReference type="NCBI Taxonomy" id="283035"/>
    <lineage>
        <taxon>Eukaryota</taxon>
        <taxon>Metazoa</taxon>
        <taxon>Chordata</taxon>
        <taxon>Craniata</taxon>
        <taxon>Vertebrata</taxon>
        <taxon>Euteleostomi</taxon>
        <taxon>Actinopterygii</taxon>
        <taxon>Neopterygii</taxon>
        <taxon>Teleostei</taxon>
        <taxon>Neoteleostei</taxon>
        <taxon>Acanthomorphata</taxon>
        <taxon>Eupercaria</taxon>
        <taxon>Perciformes</taxon>
        <taxon>Percoidei</taxon>
        <taxon>Percidae</taxon>
        <taxon>Luciopercinae</taxon>
        <taxon>Sander</taxon>
    </lineage>
</organism>
<feature type="region of interest" description="Disordered" evidence="13">
    <location>
        <begin position="46"/>
        <end position="80"/>
    </location>
</feature>
<dbReference type="PROSITE" id="PS00028">
    <property type="entry name" value="ZINC_FINGER_C2H2_1"/>
    <property type="match status" value="3"/>
</dbReference>
<dbReference type="FunFam" id="3.30.160.60:FF:002110">
    <property type="entry name" value="Zinc finger protein 1053"/>
    <property type="match status" value="1"/>
</dbReference>
<keyword evidence="10" id="KW-0804">Transcription</keyword>
<sequence>MLTPTHEERGHGEDQTLNLAPDDALGAAEEESVANMPVIASVVSEAHSDPQLRSHNSHEAEKIPNRKITTQKGGKKRRRDAINVNGPNLLKIHRITDTGKKSVNCDTCGKGFKYNSLLQRHMMIHTGEKPYSCQTCGKDFRHHSHLLAHMRTHTGEKLYSCKTCGRAFVCSGVLKSHTRIHTAWELPWRRLCPQNCGGWTCGWRGDRLRWI</sequence>
<evidence type="ECO:0000256" key="2">
    <source>
        <dbReference type="ARBA" id="ARBA00004123"/>
    </source>
</evidence>
<feature type="compositionally biased region" description="Basic and acidic residues" evidence="13">
    <location>
        <begin position="46"/>
        <end position="64"/>
    </location>
</feature>
<evidence type="ECO:0000259" key="14">
    <source>
        <dbReference type="PROSITE" id="PS50157"/>
    </source>
</evidence>
<evidence type="ECO:0000256" key="3">
    <source>
        <dbReference type="ARBA" id="ARBA00006991"/>
    </source>
</evidence>
<dbReference type="PROSITE" id="PS50157">
    <property type="entry name" value="ZINC_FINGER_C2H2_2"/>
    <property type="match status" value="3"/>
</dbReference>
<evidence type="ECO:0000256" key="7">
    <source>
        <dbReference type="ARBA" id="ARBA00022833"/>
    </source>
</evidence>
<dbReference type="AlphaFoldDB" id="A0A8D0AMD4"/>
<proteinExistence type="inferred from homology"/>
<dbReference type="GO" id="GO:0000981">
    <property type="term" value="F:DNA-binding transcription factor activity, RNA polymerase II-specific"/>
    <property type="evidence" value="ECO:0007669"/>
    <property type="project" value="TreeGrafter"/>
</dbReference>
<dbReference type="Pfam" id="PF00096">
    <property type="entry name" value="zf-C2H2"/>
    <property type="match status" value="2"/>
</dbReference>
<name>A0A8D0AMD4_SANLU</name>